<organism evidence="1 2">
    <name type="scientific">Taurinivorans muris</name>
    <dbReference type="NCBI Taxonomy" id="2787751"/>
    <lineage>
        <taxon>Bacteria</taxon>
        <taxon>Pseudomonadati</taxon>
        <taxon>Thermodesulfobacteriota</taxon>
        <taxon>Desulfovibrionia</taxon>
        <taxon>Desulfovibrionales</taxon>
        <taxon>Desulfovibrionaceae</taxon>
        <taxon>Taurinivorans</taxon>
    </lineage>
</organism>
<evidence type="ECO:0000313" key="1">
    <source>
        <dbReference type="EMBL" id="UWX06782.1"/>
    </source>
</evidence>
<reference evidence="1" key="1">
    <citation type="submission" date="2020-12" db="EMBL/GenBank/DDBJ databases">
        <title>Taurinivorans muris gen. nov., sp. nov., fundamental and realized metabolic niche of a ubiquitous sulfidogenic bacterium in the murine intestine.</title>
        <authorList>
            <person name="Ye H."/>
            <person name="Hanson B.T."/>
            <person name="Loy A."/>
        </authorList>
    </citation>
    <scope>NUCLEOTIDE SEQUENCE</scope>
    <source>
        <strain evidence="1">LT0009</strain>
    </source>
</reference>
<dbReference type="Gene3D" id="3.40.50.1400">
    <property type="match status" value="2"/>
</dbReference>
<dbReference type="Proteomes" id="UP001058120">
    <property type="component" value="Chromosome"/>
</dbReference>
<keyword evidence="2" id="KW-1185">Reference proteome</keyword>
<sequence length="294" mass="32388">MRAGILLASLFVFSFSLFVNPFPALAKELTILTAFGTSDMEAGKSLTAIKTAYEKNGDTVIWAYSSNIIRAKLNKEKQVVYSVTEALDFAAENGYKDVKIQSLHVVPAEEYMKICRLISRYMESKGENFNSVTMGHPLLSSKQDLDKTVEAVFSALPKERTKEDALILMGHGNDRGTGDLSLLAAAHAFHSADPMVWLATVEGALAFDNVLAELTQTNAQKVWLMPFMVVAGDHAKNDMAGEEEASWKTILIKKGYEVHTVLNGLGSNPKIQNLFIEHTKNSRDNIKDGTIISR</sequence>
<protein>
    <submittedName>
        <fullName evidence="1">Sirohydrochlorin cobaltochelatase</fullName>
    </submittedName>
</protein>
<proteinExistence type="predicted"/>
<accession>A0ABY5Y3L9</accession>
<name>A0ABY5Y3L9_9BACT</name>
<dbReference type="PIRSF" id="PIRSF033579">
    <property type="entry name" value="Anaer_Co_chel"/>
    <property type="match status" value="1"/>
</dbReference>
<dbReference type="CDD" id="cd03413">
    <property type="entry name" value="CbiK_C"/>
    <property type="match status" value="1"/>
</dbReference>
<dbReference type="Pfam" id="PF06180">
    <property type="entry name" value="CbiK"/>
    <property type="match status" value="1"/>
</dbReference>
<dbReference type="SUPFAM" id="SSF53800">
    <property type="entry name" value="Chelatase"/>
    <property type="match status" value="1"/>
</dbReference>
<gene>
    <name evidence="1" type="ORF">JBF11_08925</name>
</gene>
<dbReference type="InterPro" id="IPR010388">
    <property type="entry name" value="Anaerobic_Co-chelatase"/>
</dbReference>
<evidence type="ECO:0000313" key="2">
    <source>
        <dbReference type="Proteomes" id="UP001058120"/>
    </source>
</evidence>
<dbReference type="EMBL" id="CP065938">
    <property type="protein sequence ID" value="UWX06782.1"/>
    <property type="molecule type" value="Genomic_DNA"/>
</dbReference>